<keyword evidence="2" id="KW-1185">Reference proteome</keyword>
<name>A0A835Z8V1_9STRA</name>
<accession>A0A835Z8V1</accession>
<protein>
    <submittedName>
        <fullName evidence="1">Uncharacterized protein</fullName>
    </submittedName>
</protein>
<organism evidence="1 2">
    <name type="scientific">Tribonema minus</name>
    <dbReference type="NCBI Taxonomy" id="303371"/>
    <lineage>
        <taxon>Eukaryota</taxon>
        <taxon>Sar</taxon>
        <taxon>Stramenopiles</taxon>
        <taxon>Ochrophyta</taxon>
        <taxon>PX clade</taxon>
        <taxon>Xanthophyceae</taxon>
        <taxon>Tribonematales</taxon>
        <taxon>Tribonemataceae</taxon>
        <taxon>Tribonema</taxon>
    </lineage>
</organism>
<dbReference type="EMBL" id="JAFCMP010000096">
    <property type="protein sequence ID" value="KAG5187055.1"/>
    <property type="molecule type" value="Genomic_DNA"/>
</dbReference>
<dbReference type="AlphaFoldDB" id="A0A835Z8V1"/>
<dbReference type="Proteomes" id="UP000664859">
    <property type="component" value="Unassembled WGS sequence"/>
</dbReference>
<reference evidence="1" key="1">
    <citation type="submission" date="2021-02" db="EMBL/GenBank/DDBJ databases">
        <title>First Annotated Genome of the Yellow-green Alga Tribonema minus.</title>
        <authorList>
            <person name="Mahan K.M."/>
        </authorList>
    </citation>
    <scope>NUCLEOTIDE SEQUENCE</scope>
    <source>
        <strain evidence="1">UTEX B ZZ1240</strain>
    </source>
</reference>
<evidence type="ECO:0000313" key="1">
    <source>
        <dbReference type="EMBL" id="KAG5187055.1"/>
    </source>
</evidence>
<proteinExistence type="predicted"/>
<comment type="caution">
    <text evidence="1">The sequence shown here is derived from an EMBL/GenBank/DDBJ whole genome shotgun (WGS) entry which is preliminary data.</text>
</comment>
<evidence type="ECO:0000313" key="2">
    <source>
        <dbReference type="Proteomes" id="UP000664859"/>
    </source>
</evidence>
<sequence length="230" mass="24907">MALLPPPLRALLPLPLHTLLPLPLPPGLLQLPPQQMRGAAHAAAAVRIRAGAGRAQHEIGQGDEAAEALHPRCCAAMVVAEAFLQVGAADGGGARTKWELLGDLRKYAHCLPPGCSRGGSGSGVQALRNNPEWQWVFQKFEGVGDEVIFAMDKGTLGRLFDDSRTENTLIKAFYNLLHHGSATATKVFTIIWDDTDEPPSTYKLSTEKSFIQVLRTRSVWGLERRNADGS</sequence>
<gene>
    <name evidence="1" type="ORF">JKP88DRAFT_288332</name>
</gene>